<name>A0A7J8F0M8_ROUAE</name>
<keyword evidence="3" id="KW-1185">Reference proteome</keyword>
<reference evidence="2 3" key="1">
    <citation type="journal article" date="2020" name="Nature">
        <title>Six reference-quality genomes reveal evolution of bat adaptations.</title>
        <authorList>
            <person name="Jebb D."/>
            <person name="Huang Z."/>
            <person name="Pippel M."/>
            <person name="Hughes G.M."/>
            <person name="Lavrichenko K."/>
            <person name="Devanna P."/>
            <person name="Winkler S."/>
            <person name="Jermiin L.S."/>
            <person name="Skirmuntt E.C."/>
            <person name="Katzourakis A."/>
            <person name="Burkitt-Gray L."/>
            <person name="Ray D.A."/>
            <person name="Sullivan K.A.M."/>
            <person name="Roscito J.G."/>
            <person name="Kirilenko B.M."/>
            <person name="Davalos L.M."/>
            <person name="Corthals A.P."/>
            <person name="Power M.L."/>
            <person name="Jones G."/>
            <person name="Ransome R.D."/>
            <person name="Dechmann D.K.N."/>
            <person name="Locatelli A.G."/>
            <person name="Puechmaille S.J."/>
            <person name="Fedrigo O."/>
            <person name="Jarvis E.D."/>
            <person name="Hiller M."/>
            <person name="Vernes S.C."/>
            <person name="Myers E.W."/>
            <person name="Teeling E.C."/>
        </authorList>
    </citation>
    <scope>NUCLEOTIDE SEQUENCE [LARGE SCALE GENOMIC DNA]</scope>
    <source>
        <strain evidence="2">MRouAeg1</strain>
        <tissue evidence="2">Muscle</tissue>
    </source>
</reference>
<dbReference type="EMBL" id="JACASE010000008">
    <property type="protein sequence ID" value="KAF6441294.1"/>
    <property type="molecule type" value="Genomic_DNA"/>
</dbReference>
<organism evidence="2 3">
    <name type="scientific">Rousettus aegyptiacus</name>
    <name type="common">Egyptian fruit bat</name>
    <name type="synonym">Pteropus aegyptiacus</name>
    <dbReference type="NCBI Taxonomy" id="9407"/>
    <lineage>
        <taxon>Eukaryota</taxon>
        <taxon>Metazoa</taxon>
        <taxon>Chordata</taxon>
        <taxon>Craniata</taxon>
        <taxon>Vertebrata</taxon>
        <taxon>Euteleostomi</taxon>
        <taxon>Mammalia</taxon>
        <taxon>Eutheria</taxon>
        <taxon>Laurasiatheria</taxon>
        <taxon>Chiroptera</taxon>
        <taxon>Yinpterochiroptera</taxon>
        <taxon>Pteropodoidea</taxon>
        <taxon>Pteropodidae</taxon>
        <taxon>Rousettinae</taxon>
        <taxon>Rousettus</taxon>
    </lineage>
</organism>
<evidence type="ECO:0000313" key="2">
    <source>
        <dbReference type="EMBL" id="KAF6441294.1"/>
    </source>
</evidence>
<evidence type="ECO:0000256" key="1">
    <source>
        <dbReference type="SAM" id="MobiDB-lite"/>
    </source>
</evidence>
<comment type="caution">
    <text evidence="2">The sequence shown here is derived from an EMBL/GenBank/DDBJ whole genome shotgun (WGS) entry which is preliminary data.</text>
</comment>
<dbReference type="AlphaFoldDB" id="A0A7J8F0M8"/>
<gene>
    <name evidence="2" type="ORF">HJG63_012434</name>
</gene>
<dbReference type="Proteomes" id="UP000593571">
    <property type="component" value="Unassembled WGS sequence"/>
</dbReference>
<evidence type="ECO:0000313" key="3">
    <source>
        <dbReference type="Proteomes" id="UP000593571"/>
    </source>
</evidence>
<feature type="region of interest" description="Disordered" evidence="1">
    <location>
        <begin position="115"/>
        <end position="139"/>
    </location>
</feature>
<accession>A0A7J8F0M8</accession>
<proteinExistence type="predicted"/>
<protein>
    <submittedName>
        <fullName evidence="2">Uncharacterized protein</fullName>
    </submittedName>
</protein>
<sequence>MTALRERSAFHSCLWTRAGLGRTAATTMPSVASRWLRPLRGVSEVDTRFSAQGVPVSTPRISLPRLDRSPSALPPGPRAGAPSRQRLISSHAVARSLPQVWLLLGLDLWPPSLSRTPGRPLSSRRANSPLPPLPSTPSASSARMQAAAIILMATLPRFSPAYLRAVIPWFPQSYQLG</sequence>
<feature type="region of interest" description="Disordered" evidence="1">
    <location>
        <begin position="60"/>
        <end position="83"/>
    </location>
</feature>